<dbReference type="InterPro" id="IPR002156">
    <property type="entry name" value="RNaseH_domain"/>
</dbReference>
<gene>
    <name evidence="11" type="primary">Hervk_1</name>
    <name evidence="11" type="ORF">GLABRA_R15182</name>
</gene>
<reference evidence="11 12" key="1">
    <citation type="submission" date="2019-09" db="EMBL/GenBank/DDBJ databases">
        <title>Bird 10,000 Genomes (B10K) Project - Family phase.</title>
        <authorList>
            <person name="Zhang G."/>
        </authorList>
    </citation>
    <scope>NUCLEOTIDE SEQUENCE [LARGE SCALE GENOMIC DNA]</scope>
    <source>
        <strain evidence="11">B10K-DU-008-63</strain>
    </source>
</reference>
<evidence type="ECO:0000259" key="10">
    <source>
        <dbReference type="PROSITE" id="PS50879"/>
    </source>
</evidence>
<evidence type="ECO:0000256" key="8">
    <source>
        <dbReference type="PROSITE-ProRule" id="PRU00450"/>
    </source>
</evidence>
<keyword evidence="12" id="KW-1185">Reference proteome</keyword>
<dbReference type="PROSITE" id="PS50879">
    <property type="entry name" value="RNASE_H_1"/>
    <property type="match status" value="1"/>
</dbReference>
<feature type="non-terminal residue" evidence="11">
    <location>
        <position position="180"/>
    </location>
</feature>
<keyword evidence="4" id="KW-0479">Metal-binding</keyword>
<dbReference type="GO" id="GO:0003964">
    <property type="term" value="F:RNA-directed DNA polymerase activity"/>
    <property type="evidence" value="ECO:0007669"/>
    <property type="project" value="UniProtKB-KW"/>
</dbReference>
<proteinExistence type="predicted"/>
<keyword evidence="5" id="KW-0255">Endonuclease</keyword>
<evidence type="ECO:0000259" key="9">
    <source>
        <dbReference type="PROSITE" id="PS50876"/>
    </source>
</evidence>
<feature type="domain" description="Integrase-type" evidence="9">
    <location>
        <begin position="138"/>
        <end position="179"/>
    </location>
</feature>
<evidence type="ECO:0000256" key="1">
    <source>
        <dbReference type="ARBA" id="ARBA00022679"/>
    </source>
</evidence>
<evidence type="ECO:0000313" key="11">
    <source>
        <dbReference type="EMBL" id="NXL39982.1"/>
    </source>
</evidence>
<dbReference type="SUPFAM" id="SSF46919">
    <property type="entry name" value="N-terminal Zn binding domain of HIV integrase"/>
    <property type="match status" value="1"/>
</dbReference>
<dbReference type="GO" id="GO:0008270">
    <property type="term" value="F:zinc ion binding"/>
    <property type="evidence" value="ECO:0007669"/>
    <property type="project" value="UniProtKB-KW"/>
</dbReference>
<dbReference type="InterPro" id="IPR017856">
    <property type="entry name" value="Integrase-like_N"/>
</dbReference>
<dbReference type="Pfam" id="PF02022">
    <property type="entry name" value="Integrase_Zn"/>
    <property type="match status" value="1"/>
</dbReference>
<dbReference type="PANTHER" id="PTHR41694:SF3">
    <property type="entry name" value="RNA-DIRECTED DNA POLYMERASE-RELATED"/>
    <property type="match status" value="1"/>
</dbReference>
<protein>
    <submittedName>
        <fullName evidence="11">PO113 protein</fullName>
    </submittedName>
</protein>
<evidence type="ECO:0000256" key="3">
    <source>
        <dbReference type="ARBA" id="ARBA00022722"/>
    </source>
</evidence>
<dbReference type="Pfam" id="PF00075">
    <property type="entry name" value="RNase_H"/>
    <property type="match status" value="1"/>
</dbReference>
<feature type="non-terminal residue" evidence="11">
    <location>
        <position position="1"/>
    </location>
</feature>
<dbReference type="EMBL" id="VXAP01001290">
    <property type="protein sequence ID" value="NXL39982.1"/>
    <property type="molecule type" value="Genomic_DNA"/>
</dbReference>
<dbReference type="Gene3D" id="1.10.10.200">
    <property type="match status" value="1"/>
</dbReference>
<evidence type="ECO:0000256" key="4">
    <source>
        <dbReference type="ARBA" id="ARBA00022723"/>
    </source>
</evidence>
<organism evidence="11 12">
    <name type="scientific">Glaucidium brasilianum</name>
    <name type="common">Ferruginous pygmy-owl</name>
    <dbReference type="NCBI Taxonomy" id="78217"/>
    <lineage>
        <taxon>Eukaryota</taxon>
        <taxon>Metazoa</taxon>
        <taxon>Chordata</taxon>
        <taxon>Craniata</taxon>
        <taxon>Vertebrata</taxon>
        <taxon>Euteleostomi</taxon>
        <taxon>Archelosauria</taxon>
        <taxon>Archosauria</taxon>
        <taxon>Dinosauria</taxon>
        <taxon>Saurischia</taxon>
        <taxon>Theropoda</taxon>
        <taxon>Coelurosauria</taxon>
        <taxon>Aves</taxon>
        <taxon>Neognathae</taxon>
        <taxon>Neoaves</taxon>
        <taxon>Telluraves</taxon>
        <taxon>Strigiformes</taxon>
        <taxon>Strigidae</taxon>
        <taxon>Glaucidium</taxon>
    </lineage>
</organism>
<dbReference type="InterPro" id="IPR036397">
    <property type="entry name" value="RNaseH_sf"/>
</dbReference>
<dbReference type="Gene3D" id="3.30.420.10">
    <property type="entry name" value="Ribonuclease H-like superfamily/Ribonuclease H"/>
    <property type="match status" value="1"/>
</dbReference>
<feature type="domain" description="RNase H type-1" evidence="10">
    <location>
        <begin position="8"/>
        <end position="139"/>
    </location>
</feature>
<keyword evidence="8" id="KW-0863">Zinc-finger</keyword>
<keyword evidence="7" id="KW-0695">RNA-directed DNA polymerase</keyword>
<comment type="caution">
    <text evidence="11">The sequence shown here is derived from an EMBL/GenBank/DDBJ whole genome shotgun (WGS) entry which is preliminary data.</text>
</comment>
<evidence type="ECO:0000256" key="2">
    <source>
        <dbReference type="ARBA" id="ARBA00022695"/>
    </source>
</evidence>
<dbReference type="PROSITE" id="PS50876">
    <property type="entry name" value="ZF_INTEGRASE"/>
    <property type="match status" value="1"/>
</dbReference>
<dbReference type="InterPro" id="IPR003308">
    <property type="entry name" value="Integrase_Zn-bd_dom_N"/>
</dbReference>
<keyword evidence="1" id="KW-0808">Transferase</keyword>
<dbReference type="GO" id="GO:0004523">
    <property type="term" value="F:RNA-DNA hybrid ribonuclease activity"/>
    <property type="evidence" value="ECO:0007669"/>
    <property type="project" value="InterPro"/>
</dbReference>
<dbReference type="InterPro" id="IPR012337">
    <property type="entry name" value="RNaseH-like_sf"/>
</dbReference>
<dbReference type="SUPFAM" id="SSF53098">
    <property type="entry name" value="Ribonuclease H-like"/>
    <property type="match status" value="1"/>
</dbReference>
<keyword evidence="8" id="KW-0862">Zinc</keyword>
<dbReference type="PANTHER" id="PTHR41694">
    <property type="entry name" value="ENDOGENOUS RETROVIRUS GROUP K MEMBER POL PROTEIN"/>
    <property type="match status" value="1"/>
</dbReference>
<keyword evidence="2" id="KW-0548">Nucleotidyltransferase</keyword>
<evidence type="ECO:0000256" key="7">
    <source>
        <dbReference type="ARBA" id="ARBA00022918"/>
    </source>
</evidence>
<dbReference type="AlphaFoldDB" id="A0A7L0SEZ2"/>
<keyword evidence="6" id="KW-0378">Hydrolase</keyword>
<dbReference type="OrthoDB" id="9350948at2759"/>
<sequence>TLPLVMRPLTGTTYFTDASSQSQTAVVVWQADGGWQKRLWTQSDKSVQWLEAKAVQMALQQEPDSPINVVTDSLYVYKLVQKMTTVGFVQTEASTLLYDALEQRMGQVFLTHVNSHQSLPGPIIEGNNMADRAARGVWSLDAAKHLHSFLHLGAKALSKTCHISLSQAKNIIALCPYCQK</sequence>
<evidence type="ECO:0000313" key="12">
    <source>
        <dbReference type="Proteomes" id="UP000591073"/>
    </source>
</evidence>
<dbReference type="GO" id="GO:0035613">
    <property type="term" value="F:RNA stem-loop binding"/>
    <property type="evidence" value="ECO:0007669"/>
    <property type="project" value="TreeGrafter"/>
</dbReference>
<evidence type="ECO:0000256" key="6">
    <source>
        <dbReference type="ARBA" id="ARBA00022801"/>
    </source>
</evidence>
<evidence type="ECO:0000256" key="5">
    <source>
        <dbReference type="ARBA" id="ARBA00022759"/>
    </source>
</evidence>
<accession>A0A7L0SEZ2</accession>
<name>A0A7L0SEZ2_GLABR</name>
<dbReference type="Proteomes" id="UP000591073">
    <property type="component" value="Unassembled WGS sequence"/>
</dbReference>
<keyword evidence="3" id="KW-0540">Nuclease</keyword>